<sequence>MPPKTGHFIAIDGIDGVGKSTQIHGLERLLGELGMEFLTTRDPGSSEIGQRLRALLLESQLTMHRRTEAMLFMASRCEMVETTIRPTLAAGKSVISDRFLLANVVYQSVSDGPTGVSPDLLWQMGELANGGVHPDLTLLLDMPAEQALRRIEGPTDRMESRGAEYMESVRQSFLTELPRASPFTAVIDAARSPEEVQAEIRKAVENYLSAST</sequence>
<evidence type="ECO:0000313" key="11">
    <source>
        <dbReference type="Proteomes" id="UP000318081"/>
    </source>
</evidence>
<evidence type="ECO:0000256" key="7">
    <source>
        <dbReference type="ARBA" id="ARBA00048743"/>
    </source>
</evidence>
<dbReference type="Proteomes" id="UP000318081">
    <property type="component" value="Chromosome"/>
</dbReference>
<evidence type="ECO:0000256" key="4">
    <source>
        <dbReference type="ARBA" id="ARBA00022741"/>
    </source>
</evidence>
<gene>
    <name evidence="8 10" type="primary">tmk</name>
    <name evidence="10" type="ORF">TBK1r_08470</name>
</gene>
<comment type="function">
    <text evidence="8">Phosphorylation of dTMP to form dTDP in both de novo and salvage pathways of dTTP synthesis.</text>
</comment>
<keyword evidence="11" id="KW-1185">Reference proteome</keyword>
<dbReference type="SUPFAM" id="SSF52540">
    <property type="entry name" value="P-loop containing nucleoside triphosphate hydrolases"/>
    <property type="match status" value="1"/>
</dbReference>
<feature type="binding site" evidence="8">
    <location>
        <begin position="13"/>
        <end position="20"/>
    </location>
    <ligand>
        <name>ATP</name>
        <dbReference type="ChEBI" id="CHEBI:30616"/>
    </ligand>
</feature>
<comment type="catalytic activity">
    <reaction evidence="7 8">
        <text>dTMP + ATP = dTDP + ADP</text>
        <dbReference type="Rhea" id="RHEA:13517"/>
        <dbReference type="ChEBI" id="CHEBI:30616"/>
        <dbReference type="ChEBI" id="CHEBI:58369"/>
        <dbReference type="ChEBI" id="CHEBI:63528"/>
        <dbReference type="ChEBI" id="CHEBI:456216"/>
        <dbReference type="EC" id="2.7.4.9"/>
    </reaction>
</comment>
<dbReference type="NCBIfam" id="TIGR00041">
    <property type="entry name" value="DTMP_kinase"/>
    <property type="match status" value="1"/>
</dbReference>
<dbReference type="InterPro" id="IPR027417">
    <property type="entry name" value="P-loop_NTPase"/>
</dbReference>
<keyword evidence="3 8" id="KW-0545">Nucleotide biosynthesis</keyword>
<dbReference type="RefSeq" id="WP_145207649.1">
    <property type="nucleotide sequence ID" value="NZ_CP036432.1"/>
</dbReference>
<accession>A0ABX5XPX3</accession>
<evidence type="ECO:0000256" key="2">
    <source>
        <dbReference type="ARBA" id="ARBA00022679"/>
    </source>
</evidence>
<evidence type="ECO:0000256" key="6">
    <source>
        <dbReference type="ARBA" id="ARBA00022840"/>
    </source>
</evidence>
<dbReference type="CDD" id="cd01672">
    <property type="entry name" value="TMPK"/>
    <property type="match status" value="1"/>
</dbReference>
<dbReference type="EMBL" id="CP036432">
    <property type="protein sequence ID" value="QDV81924.1"/>
    <property type="molecule type" value="Genomic_DNA"/>
</dbReference>
<dbReference type="PANTHER" id="PTHR10344:SF4">
    <property type="entry name" value="UMP-CMP KINASE 2, MITOCHONDRIAL"/>
    <property type="match status" value="1"/>
</dbReference>
<evidence type="ECO:0000256" key="5">
    <source>
        <dbReference type="ARBA" id="ARBA00022777"/>
    </source>
</evidence>
<dbReference type="GO" id="GO:0004798">
    <property type="term" value="F:dTMP kinase activity"/>
    <property type="evidence" value="ECO:0007669"/>
    <property type="project" value="UniProtKB-EC"/>
</dbReference>
<feature type="domain" description="Thymidylate kinase-like" evidence="9">
    <location>
        <begin position="11"/>
        <end position="200"/>
    </location>
</feature>
<evidence type="ECO:0000256" key="3">
    <source>
        <dbReference type="ARBA" id="ARBA00022727"/>
    </source>
</evidence>
<comment type="similarity">
    <text evidence="1 8">Belongs to the thymidylate kinase family.</text>
</comment>
<name>A0ABX5XPX3_9BACT</name>
<keyword evidence="2 8" id="KW-0808">Transferase</keyword>
<dbReference type="Gene3D" id="3.40.50.300">
    <property type="entry name" value="P-loop containing nucleotide triphosphate hydrolases"/>
    <property type="match status" value="1"/>
</dbReference>
<dbReference type="InterPro" id="IPR018094">
    <property type="entry name" value="Thymidylate_kinase"/>
</dbReference>
<keyword evidence="4 8" id="KW-0547">Nucleotide-binding</keyword>
<proteinExistence type="inferred from homology"/>
<protein>
    <recommendedName>
        <fullName evidence="8">Thymidylate kinase</fullName>
        <ecNumber evidence="8">2.7.4.9</ecNumber>
    </recommendedName>
    <alternativeName>
        <fullName evidence="8">dTMP kinase</fullName>
    </alternativeName>
</protein>
<dbReference type="Pfam" id="PF02223">
    <property type="entry name" value="Thymidylate_kin"/>
    <property type="match status" value="1"/>
</dbReference>
<dbReference type="InterPro" id="IPR039430">
    <property type="entry name" value="Thymidylate_kin-like_dom"/>
</dbReference>
<evidence type="ECO:0000256" key="1">
    <source>
        <dbReference type="ARBA" id="ARBA00009776"/>
    </source>
</evidence>
<reference evidence="10 11" key="1">
    <citation type="submission" date="2019-02" db="EMBL/GenBank/DDBJ databases">
        <title>Deep-cultivation of Planctomycetes and their phenomic and genomic characterization uncovers novel biology.</title>
        <authorList>
            <person name="Wiegand S."/>
            <person name="Jogler M."/>
            <person name="Boedeker C."/>
            <person name="Pinto D."/>
            <person name="Vollmers J."/>
            <person name="Rivas-Marin E."/>
            <person name="Kohn T."/>
            <person name="Peeters S.H."/>
            <person name="Heuer A."/>
            <person name="Rast P."/>
            <person name="Oberbeckmann S."/>
            <person name="Bunk B."/>
            <person name="Jeske O."/>
            <person name="Meyerdierks A."/>
            <person name="Storesund J.E."/>
            <person name="Kallscheuer N."/>
            <person name="Luecker S."/>
            <person name="Lage O.M."/>
            <person name="Pohl T."/>
            <person name="Merkel B.J."/>
            <person name="Hornburger P."/>
            <person name="Mueller R.-W."/>
            <person name="Bruemmer F."/>
            <person name="Labrenz M."/>
            <person name="Spormann A.M."/>
            <person name="Op den Camp H."/>
            <person name="Overmann J."/>
            <person name="Amann R."/>
            <person name="Jetten M.S.M."/>
            <person name="Mascher T."/>
            <person name="Medema M.H."/>
            <person name="Devos D.P."/>
            <person name="Kaster A.-K."/>
            <person name="Ovreas L."/>
            <person name="Rohde M."/>
            <person name="Galperin M.Y."/>
            <person name="Jogler C."/>
        </authorList>
    </citation>
    <scope>NUCLEOTIDE SEQUENCE [LARGE SCALE GENOMIC DNA]</scope>
    <source>
        <strain evidence="10 11">TBK1r</strain>
    </source>
</reference>
<evidence type="ECO:0000256" key="8">
    <source>
        <dbReference type="HAMAP-Rule" id="MF_00165"/>
    </source>
</evidence>
<keyword evidence="5 8" id="KW-0418">Kinase</keyword>
<dbReference type="EC" id="2.7.4.9" evidence="8"/>
<organism evidence="10 11">
    <name type="scientific">Stieleria magnilauensis</name>
    <dbReference type="NCBI Taxonomy" id="2527963"/>
    <lineage>
        <taxon>Bacteria</taxon>
        <taxon>Pseudomonadati</taxon>
        <taxon>Planctomycetota</taxon>
        <taxon>Planctomycetia</taxon>
        <taxon>Pirellulales</taxon>
        <taxon>Pirellulaceae</taxon>
        <taxon>Stieleria</taxon>
    </lineage>
</organism>
<dbReference type="HAMAP" id="MF_00165">
    <property type="entry name" value="Thymidylate_kinase"/>
    <property type="match status" value="1"/>
</dbReference>
<dbReference type="PANTHER" id="PTHR10344">
    <property type="entry name" value="THYMIDYLATE KINASE"/>
    <property type="match status" value="1"/>
</dbReference>
<evidence type="ECO:0000259" key="9">
    <source>
        <dbReference type="Pfam" id="PF02223"/>
    </source>
</evidence>
<evidence type="ECO:0000313" key="10">
    <source>
        <dbReference type="EMBL" id="QDV81924.1"/>
    </source>
</evidence>
<keyword evidence="6 8" id="KW-0067">ATP-binding</keyword>